<evidence type="ECO:0000313" key="2">
    <source>
        <dbReference type="EMBL" id="MBU3219793.1"/>
    </source>
</evidence>
<feature type="transmembrane region" description="Helical" evidence="1">
    <location>
        <begin position="52"/>
        <end position="72"/>
    </location>
</feature>
<evidence type="ECO:0000313" key="3">
    <source>
        <dbReference type="Proteomes" id="UP000740830"/>
    </source>
</evidence>
<gene>
    <name evidence="2" type="ORF">KPL27_06705</name>
</gene>
<reference evidence="2 3" key="1">
    <citation type="submission" date="2021-06" db="EMBL/GenBank/DDBJ databases">
        <title>Clostridia strains as spoilage organisms.</title>
        <authorList>
            <person name="Wambui J."/>
            <person name="Stephan R."/>
            <person name="Stevens M.J.A."/>
        </authorList>
    </citation>
    <scope>NUCLEOTIDE SEQUENCE [LARGE SCALE GENOMIC DNA]</scope>
    <source>
        <strain evidence="2 3">CM013</strain>
    </source>
</reference>
<name>A0ABS6C2U1_9CLOT</name>
<protein>
    <submittedName>
        <fullName evidence="2">DUF3784 domain-containing protein</fullName>
    </submittedName>
</protein>
<dbReference type="InterPro" id="IPR017259">
    <property type="entry name" value="UCP037672"/>
</dbReference>
<dbReference type="EMBL" id="JAHLDG010000008">
    <property type="protein sequence ID" value="MBU3219793.1"/>
    <property type="molecule type" value="Genomic_DNA"/>
</dbReference>
<sequence>MKNMDIYGLIIITLIMGGMFTFLGWVIKSQNAGDMLNGFDEKKYDKDKVSKIVGGDILYTGLLVILIGIVGVFLSSKFYNYITIAQVVIYVIGIIKTMYDMNKKCRIKK</sequence>
<organism evidence="2 3">
    <name type="scientific">Clostridium algidicarnis</name>
    <dbReference type="NCBI Taxonomy" id="37659"/>
    <lineage>
        <taxon>Bacteria</taxon>
        <taxon>Bacillati</taxon>
        <taxon>Bacillota</taxon>
        <taxon>Clostridia</taxon>
        <taxon>Eubacteriales</taxon>
        <taxon>Clostridiaceae</taxon>
        <taxon>Clostridium</taxon>
    </lineage>
</organism>
<evidence type="ECO:0000256" key="1">
    <source>
        <dbReference type="SAM" id="Phobius"/>
    </source>
</evidence>
<keyword evidence="1" id="KW-1133">Transmembrane helix</keyword>
<keyword evidence="1" id="KW-0812">Transmembrane</keyword>
<keyword evidence="1" id="KW-0472">Membrane</keyword>
<dbReference type="Pfam" id="PF12650">
    <property type="entry name" value="DUF3784"/>
    <property type="match status" value="1"/>
</dbReference>
<dbReference type="Proteomes" id="UP000740830">
    <property type="component" value="Unassembled WGS sequence"/>
</dbReference>
<keyword evidence="3" id="KW-1185">Reference proteome</keyword>
<comment type="caution">
    <text evidence="2">The sequence shown here is derived from an EMBL/GenBank/DDBJ whole genome shotgun (WGS) entry which is preliminary data.</text>
</comment>
<dbReference type="RefSeq" id="WP_216099895.1">
    <property type="nucleotide sequence ID" value="NZ_JAHLDG010000008.1"/>
</dbReference>
<proteinExistence type="predicted"/>
<feature type="transmembrane region" description="Helical" evidence="1">
    <location>
        <begin position="6"/>
        <end position="27"/>
    </location>
</feature>
<accession>A0ABS6C2U1</accession>
<feature type="transmembrane region" description="Helical" evidence="1">
    <location>
        <begin position="78"/>
        <end position="99"/>
    </location>
</feature>